<feature type="domain" description="UDP-glucose/GDP-mannose dehydrogenase C-terminal" evidence="1">
    <location>
        <begin position="78"/>
        <end position="174"/>
    </location>
</feature>
<proteinExistence type="predicted"/>
<dbReference type="InterPro" id="IPR017476">
    <property type="entry name" value="UDP-Glc/GDP-Man"/>
</dbReference>
<dbReference type="InterPro" id="IPR014027">
    <property type="entry name" value="UDP-Glc/GDP-Man_DH_C"/>
</dbReference>
<dbReference type="Pfam" id="PF00984">
    <property type="entry name" value="UDPG_MGDP_dh"/>
    <property type="match status" value="1"/>
</dbReference>
<reference evidence="2" key="1">
    <citation type="submission" date="2018-05" db="EMBL/GenBank/DDBJ databases">
        <authorList>
            <person name="Lanie J.A."/>
            <person name="Ng W.-L."/>
            <person name="Kazmierczak K.M."/>
            <person name="Andrzejewski T.M."/>
            <person name="Davidsen T.M."/>
            <person name="Wayne K.J."/>
            <person name="Tettelin H."/>
            <person name="Glass J.I."/>
            <person name="Rusch D."/>
            <person name="Podicherti R."/>
            <person name="Tsui H.-C.T."/>
            <person name="Winkler M.E."/>
        </authorList>
    </citation>
    <scope>NUCLEOTIDE SEQUENCE</scope>
</reference>
<dbReference type="EMBL" id="UINC01114056">
    <property type="protein sequence ID" value="SVC84094.1"/>
    <property type="molecule type" value="Genomic_DNA"/>
</dbReference>
<dbReference type="Gene3D" id="3.40.50.720">
    <property type="entry name" value="NAD(P)-binding Rossmann-like Domain"/>
    <property type="match status" value="1"/>
</dbReference>
<accession>A0A382QEV3</accession>
<sequence length="191" mass="21281">AGTKPFGFMKFFPGPGLGGHCIPIDPHYLSWKLKTLDYDARFIQLAGEINTAMPKHVLKLVREGLIQQKKALNDSKILVIGVAYKKDLNDVRESPALNILKLLEESGAVTDYFDPHVESIRWNRSTISSIKKLDENGLSAFDACIIVTDHSSINFESVRAHSHLIIDTRNVYHGKNDRNIVRLGAGDSKAD</sequence>
<dbReference type="InterPro" id="IPR036220">
    <property type="entry name" value="UDP-Glc/GDP-Man_DH_C_sf"/>
</dbReference>
<dbReference type="SMART" id="SM00984">
    <property type="entry name" value="UDPG_MGDP_dh_C"/>
    <property type="match status" value="1"/>
</dbReference>
<name>A0A382QEV3_9ZZZZ</name>
<evidence type="ECO:0000313" key="2">
    <source>
        <dbReference type="EMBL" id="SVC84094.1"/>
    </source>
</evidence>
<evidence type="ECO:0000259" key="1">
    <source>
        <dbReference type="SMART" id="SM00984"/>
    </source>
</evidence>
<protein>
    <recommendedName>
        <fullName evidence="1">UDP-glucose/GDP-mannose dehydrogenase C-terminal domain-containing protein</fullName>
    </recommendedName>
</protein>
<dbReference type="GO" id="GO:0016628">
    <property type="term" value="F:oxidoreductase activity, acting on the CH-CH group of donors, NAD or NADP as acceptor"/>
    <property type="evidence" value="ECO:0007669"/>
    <property type="project" value="InterPro"/>
</dbReference>
<dbReference type="InterPro" id="IPR014026">
    <property type="entry name" value="UDP-Glc/GDP-Man_DH_dimer"/>
</dbReference>
<gene>
    <name evidence="2" type="ORF">METZ01_LOCUS336948</name>
</gene>
<dbReference type="PIRSF" id="PIRSF500136">
    <property type="entry name" value="UDP_ManNAc_DH"/>
    <property type="match status" value="1"/>
</dbReference>
<dbReference type="GO" id="GO:0051287">
    <property type="term" value="F:NAD binding"/>
    <property type="evidence" value="ECO:0007669"/>
    <property type="project" value="InterPro"/>
</dbReference>
<dbReference type="PIRSF" id="PIRSF000124">
    <property type="entry name" value="UDPglc_GDPman_dh"/>
    <property type="match status" value="1"/>
</dbReference>
<feature type="non-terminal residue" evidence="2">
    <location>
        <position position="1"/>
    </location>
</feature>
<organism evidence="2">
    <name type="scientific">marine metagenome</name>
    <dbReference type="NCBI Taxonomy" id="408172"/>
    <lineage>
        <taxon>unclassified sequences</taxon>
        <taxon>metagenomes</taxon>
        <taxon>ecological metagenomes</taxon>
    </lineage>
</organism>
<dbReference type="GO" id="GO:0000271">
    <property type="term" value="P:polysaccharide biosynthetic process"/>
    <property type="evidence" value="ECO:0007669"/>
    <property type="project" value="InterPro"/>
</dbReference>
<dbReference type="InterPro" id="IPR028359">
    <property type="entry name" value="UDP_ManNAc/GlcNAc_DH"/>
</dbReference>
<dbReference type="Pfam" id="PF03720">
    <property type="entry name" value="UDPG_MGDP_dh_C"/>
    <property type="match status" value="1"/>
</dbReference>
<dbReference type="InterPro" id="IPR008927">
    <property type="entry name" value="6-PGluconate_DH-like_C_sf"/>
</dbReference>
<dbReference type="SUPFAM" id="SSF48179">
    <property type="entry name" value="6-phosphogluconate dehydrogenase C-terminal domain-like"/>
    <property type="match status" value="1"/>
</dbReference>
<dbReference type="SUPFAM" id="SSF52413">
    <property type="entry name" value="UDP-glucose/GDP-mannose dehydrogenase C-terminal domain"/>
    <property type="match status" value="1"/>
</dbReference>
<dbReference type="AlphaFoldDB" id="A0A382QEV3"/>
<dbReference type="PANTHER" id="PTHR43491">
    <property type="entry name" value="UDP-N-ACETYL-D-MANNOSAMINE DEHYDROGENASE"/>
    <property type="match status" value="1"/>
</dbReference>
<dbReference type="GO" id="GO:0016616">
    <property type="term" value="F:oxidoreductase activity, acting on the CH-OH group of donors, NAD or NADP as acceptor"/>
    <property type="evidence" value="ECO:0007669"/>
    <property type="project" value="InterPro"/>
</dbReference>
<dbReference type="PANTHER" id="PTHR43491:SF1">
    <property type="entry name" value="UDP-N-ACETYL-D-MANNOSAMINE DEHYDROGENASE"/>
    <property type="match status" value="1"/>
</dbReference>